<comment type="cofactor">
    <cofactor evidence="1">
        <name>pyridoxal 5'-phosphate</name>
        <dbReference type="ChEBI" id="CHEBI:597326"/>
    </cofactor>
</comment>
<dbReference type="OrthoDB" id="9802872at2"/>
<dbReference type="EMBL" id="WKPJ01000002">
    <property type="protein sequence ID" value="MSA88035.1"/>
    <property type="molecule type" value="Genomic_DNA"/>
</dbReference>
<dbReference type="SUPFAM" id="SSF53383">
    <property type="entry name" value="PLP-dependent transferases"/>
    <property type="match status" value="1"/>
</dbReference>
<evidence type="ECO:0000256" key="4">
    <source>
        <dbReference type="ARBA" id="ARBA00023239"/>
    </source>
</evidence>
<dbReference type="Proteomes" id="UP000480929">
    <property type="component" value="Unassembled WGS sequence"/>
</dbReference>
<dbReference type="Gene3D" id="3.40.640.10">
    <property type="entry name" value="Type I PLP-dependent aspartate aminotransferase-like (Major domain)"/>
    <property type="match status" value="1"/>
</dbReference>
<protein>
    <recommendedName>
        <fullName evidence="2">cysteine-S-conjugate beta-lyase</fullName>
        <ecNumber evidence="2">4.4.1.13</ecNumber>
    </recommendedName>
</protein>
<dbReference type="CDD" id="cd00609">
    <property type="entry name" value="AAT_like"/>
    <property type="match status" value="1"/>
</dbReference>
<comment type="caution">
    <text evidence="7">The sequence shown here is derived from an EMBL/GenBank/DDBJ whole genome shotgun (WGS) entry which is preliminary data.</text>
</comment>
<evidence type="ECO:0000313" key="8">
    <source>
        <dbReference type="EMBL" id="MSC34651.1"/>
    </source>
</evidence>
<dbReference type="InterPro" id="IPR051798">
    <property type="entry name" value="Class-II_PLP-Dep_Aminotrans"/>
</dbReference>
<dbReference type="InterPro" id="IPR015424">
    <property type="entry name" value="PyrdxlP-dep_Trfase"/>
</dbReference>
<evidence type="ECO:0000256" key="1">
    <source>
        <dbReference type="ARBA" id="ARBA00001933"/>
    </source>
</evidence>
<feature type="domain" description="Aminotransferase class I/classII large" evidence="6">
    <location>
        <begin position="46"/>
        <end position="383"/>
    </location>
</feature>
<dbReference type="PANTHER" id="PTHR43525:SF1">
    <property type="entry name" value="PROTEIN MALY"/>
    <property type="match status" value="1"/>
</dbReference>
<evidence type="ECO:0000259" key="6">
    <source>
        <dbReference type="Pfam" id="PF00155"/>
    </source>
</evidence>
<reference evidence="9 10" key="1">
    <citation type="journal article" date="2019" name="Nat. Med.">
        <title>A library of human gut bacterial isolates paired with longitudinal multiomics data enables mechanistic microbiome research.</title>
        <authorList>
            <person name="Poyet M."/>
            <person name="Groussin M."/>
            <person name="Gibbons S.M."/>
            <person name="Avila-Pacheco J."/>
            <person name="Jiang X."/>
            <person name="Kearney S.M."/>
            <person name="Perrotta A.R."/>
            <person name="Berdy B."/>
            <person name="Zhao S."/>
            <person name="Lieberman T.D."/>
            <person name="Swanson P.K."/>
            <person name="Smith M."/>
            <person name="Roesemann S."/>
            <person name="Alexander J.E."/>
            <person name="Rich S.A."/>
            <person name="Livny J."/>
            <person name="Vlamakis H."/>
            <person name="Clish C."/>
            <person name="Bullock K."/>
            <person name="Deik A."/>
            <person name="Scott J."/>
            <person name="Pierce K.A."/>
            <person name="Xavier R.J."/>
            <person name="Alm E.J."/>
        </authorList>
    </citation>
    <scope>NUCLEOTIDE SEQUENCE [LARGE SCALE GENOMIC DNA]</scope>
    <source>
        <strain evidence="7 9">BIOML-A4</strain>
        <strain evidence="8 10">BIOML-A5</strain>
    </source>
</reference>
<dbReference type="GO" id="GO:0030170">
    <property type="term" value="F:pyridoxal phosphate binding"/>
    <property type="evidence" value="ECO:0007669"/>
    <property type="project" value="InterPro"/>
</dbReference>
<comment type="similarity">
    <text evidence="5">Belongs to the class-II pyridoxal-phosphate-dependent aminotransferase family. MalY/PatB cystathionine beta-lyase subfamily.</text>
</comment>
<dbReference type="AlphaFoldDB" id="A0A6N7S320"/>
<dbReference type="Gene3D" id="3.90.1150.10">
    <property type="entry name" value="Aspartate Aminotransferase, domain 1"/>
    <property type="match status" value="1"/>
</dbReference>
<dbReference type="EC" id="4.4.1.13" evidence="2"/>
<accession>A0A6N7S320</accession>
<keyword evidence="3" id="KW-0663">Pyridoxal phosphate</keyword>
<evidence type="ECO:0000313" key="7">
    <source>
        <dbReference type="EMBL" id="MSA88035.1"/>
    </source>
</evidence>
<keyword evidence="4" id="KW-0456">Lyase</keyword>
<dbReference type="Pfam" id="PF00155">
    <property type="entry name" value="Aminotran_1_2"/>
    <property type="match status" value="1"/>
</dbReference>
<dbReference type="InterPro" id="IPR004839">
    <property type="entry name" value="Aminotransferase_I/II_large"/>
</dbReference>
<evidence type="ECO:0000256" key="3">
    <source>
        <dbReference type="ARBA" id="ARBA00022898"/>
    </source>
</evidence>
<dbReference type="EMBL" id="WKPI01000040">
    <property type="protein sequence ID" value="MSC34651.1"/>
    <property type="molecule type" value="Genomic_DNA"/>
</dbReference>
<sequence>MEKTEGEKKMNFDEIYDRKGTHCVKYNAVKTAQRPQDALVMTLADMDLPCCPAIQQAIIERAEHPFYGYQQFDEQLPEVVCAWAKAHSAALLDPRTIQITPSVNKAIALCLRAFTKPGDGILIQNPSYSPFRKVVTLNQRRCVMNELIQKEDHYELDMDDFEAKLQEVRLFILCSPHNPTSKVFTREELDAMLSLCRKYQVTVLADEIHADWVYGTMTAASAVDQNVITILSPSKTFNLQGMQCSFVFIPDANQAQALQHERDSLAYMNNQTFSHAAALAAYSPAGETWLQQAKAYVSQNAEIFKTMLKEADVPLMPMRLQSTFLLWVDCSGCCNNDAEVVDLFENRCHIYGSSGSHYQCEKPFIRLNIAAPRSVIEEAAQRLIHVLSKSDRQEA</sequence>
<proteinExistence type="inferred from homology"/>
<keyword evidence="7" id="KW-0032">Aminotransferase</keyword>
<keyword evidence="10" id="KW-1185">Reference proteome</keyword>
<dbReference type="GO" id="GO:0047804">
    <property type="term" value="F:cysteine-S-conjugate beta-lyase activity"/>
    <property type="evidence" value="ECO:0007669"/>
    <property type="project" value="UniProtKB-EC"/>
</dbReference>
<dbReference type="GO" id="GO:0008483">
    <property type="term" value="F:transaminase activity"/>
    <property type="evidence" value="ECO:0007669"/>
    <property type="project" value="UniProtKB-KW"/>
</dbReference>
<keyword evidence="7" id="KW-0808">Transferase</keyword>
<evidence type="ECO:0000313" key="10">
    <source>
        <dbReference type="Proteomes" id="UP000480929"/>
    </source>
</evidence>
<dbReference type="InterPro" id="IPR015422">
    <property type="entry name" value="PyrdxlP-dep_Trfase_small"/>
</dbReference>
<evidence type="ECO:0000313" key="9">
    <source>
        <dbReference type="Proteomes" id="UP000433575"/>
    </source>
</evidence>
<dbReference type="PANTHER" id="PTHR43525">
    <property type="entry name" value="PROTEIN MALY"/>
    <property type="match status" value="1"/>
</dbReference>
<evidence type="ECO:0000256" key="5">
    <source>
        <dbReference type="ARBA" id="ARBA00037974"/>
    </source>
</evidence>
<gene>
    <name evidence="8" type="ORF">GKD88_16100</name>
    <name evidence="7" type="ORF">GKE08_01640</name>
</gene>
<dbReference type="Proteomes" id="UP000433575">
    <property type="component" value="Unassembled WGS sequence"/>
</dbReference>
<evidence type="ECO:0000256" key="2">
    <source>
        <dbReference type="ARBA" id="ARBA00012224"/>
    </source>
</evidence>
<organism evidence="7 9">
    <name type="scientific">Holdemania massiliensis</name>
    <dbReference type="NCBI Taxonomy" id="1468449"/>
    <lineage>
        <taxon>Bacteria</taxon>
        <taxon>Bacillati</taxon>
        <taxon>Bacillota</taxon>
        <taxon>Erysipelotrichia</taxon>
        <taxon>Erysipelotrichales</taxon>
        <taxon>Erysipelotrichaceae</taxon>
        <taxon>Holdemania</taxon>
    </lineage>
</organism>
<dbReference type="InterPro" id="IPR015421">
    <property type="entry name" value="PyrdxlP-dep_Trfase_major"/>
</dbReference>
<name>A0A6N7S320_9FIRM</name>